<proteinExistence type="predicted"/>
<dbReference type="GO" id="GO:0045595">
    <property type="term" value="P:regulation of cell differentiation"/>
    <property type="evidence" value="ECO:0007669"/>
    <property type="project" value="TreeGrafter"/>
</dbReference>
<organism evidence="3 4">
    <name type="scientific">Gambusia affinis</name>
    <name type="common">Western mosquitofish</name>
    <name type="synonym">Heterandria affinis</name>
    <dbReference type="NCBI Taxonomy" id="33528"/>
    <lineage>
        <taxon>Eukaryota</taxon>
        <taxon>Metazoa</taxon>
        <taxon>Chordata</taxon>
        <taxon>Craniata</taxon>
        <taxon>Vertebrata</taxon>
        <taxon>Euteleostomi</taxon>
        <taxon>Actinopterygii</taxon>
        <taxon>Neopterygii</taxon>
        <taxon>Teleostei</taxon>
        <taxon>Neoteleostei</taxon>
        <taxon>Acanthomorphata</taxon>
        <taxon>Ovalentaria</taxon>
        <taxon>Atherinomorphae</taxon>
        <taxon>Cyprinodontiformes</taxon>
        <taxon>Poeciliidae</taxon>
        <taxon>Poeciliinae</taxon>
        <taxon>Gambusia</taxon>
    </lineage>
</organism>
<name>A0A315VLF4_GAMAF</name>
<gene>
    <name evidence="3" type="ORF">CCH79_00011895</name>
</gene>
<keyword evidence="2" id="KW-0472">Membrane</keyword>
<dbReference type="SUPFAM" id="SSF50729">
    <property type="entry name" value="PH domain-like"/>
    <property type="match status" value="1"/>
</dbReference>
<accession>A0A315VLF4</accession>
<sequence>MLRRLGNRSSSVSLVSPTELTLLLASTRVLRLGYSRPNFLTSAQSCSWLPVICRRLSEGQEACDSDTESYPFRQRKSSFSLDARRSRVSETRTRFSTAPGNICLAHLLWRVLRERVHRVPADLRVDEDESSHPGEDVGHAGLQLHTAQRVHAQVEEVQRFGFVKRTYFFPVIELIVGQVQLQDMSTECFDVGPVASFADPAVIQNQNAGQEQSVCRPAKLKRSWRAGQNHHTLAVGEILRVVLLTEDPDEALSVSDKQRSGYLKFCPFDMDAFAKCLSLESGLGLMTQISWFLPQTQQRLEETAILKRWKLNWCDLWIDGSLCFYKSDSRRELEQRVSLKTTCIDVRSGLECGGVIPPESNPRENLVVIHLREGSTLNLCANSEDESLAWKLTLLETRRNPVFAYDPYDDSYQAVPMNGYHTVYITPGAGPGTHQVIVQRDPFDGVAESVALGLLAGVAAGAAMRSFLWMPLFFC</sequence>
<protein>
    <recommendedName>
        <fullName evidence="5">PH domain-containing protein</fullName>
    </recommendedName>
</protein>
<dbReference type="PANTHER" id="PTHR14309:SF7">
    <property type="entry name" value="PLECKSTRIN HOMOLOGY DOMAIN-CONTAINING FAMILY B MEMBER 1"/>
    <property type="match status" value="1"/>
</dbReference>
<dbReference type="GO" id="GO:0016020">
    <property type="term" value="C:membrane"/>
    <property type="evidence" value="ECO:0007669"/>
    <property type="project" value="UniProtKB-SubCell"/>
</dbReference>
<evidence type="ECO:0000256" key="2">
    <source>
        <dbReference type="ARBA" id="ARBA00023136"/>
    </source>
</evidence>
<comment type="caution">
    <text evidence="3">The sequence shown here is derived from an EMBL/GenBank/DDBJ whole genome shotgun (WGS) entry which is preliminary data.</text>
</comment>
<dbReference type="AlphaFoldDB" id="A0A315VLF4"/>
<keyword evidence="4" id="KW-1185">Reference proteome</keyword>
<dbReference type="EMBL" id="NHOQ01001433">
    <property type="protein sequence ID" value="PWA24354.1"/>
    <property type="molecule type" value="Genomic_DNA"/>
</dbReference>
<dbReference type="Proteomes" id="UP000250572">
    <property type="component" value="Unassembled WGS sequence"/>
</dbReference>
<comment type="subcellular location">
    <subcellularLocation>
        <location evidence="1">Membrane</location>
    </subcellularLocation>
</comment>
<reference evidence="3 4" key="1">
    <citation type="journal article" date="2018" name="G3 (Bethesda)">
        <title>A High-Quality Reference Genome for the Invasive Mosquitofish Gambusia affinis Using a Chicago Library.</title>
        <authorList>
            <person name="Hoffberg S.L."/>
            <person name="Troendle N.J."/>
            <person name="Glenn T.C."/>
            <person name="Mahmud O."/>
            <person name="Louha S."/>
            <person name="Chalopin D."/>
            <person name="Bennetzen J.L."/>
            <person name="Mauricio R."/>
        </authorList>
    </citation>
    <scope>NUCLEOTIDE SEQUENCE [LARGE SCALE GENOMIC DNA]</scope>
    <source>
        <strain evidence="3">NE01/NJP1002.9</strain>
        <tissue evidence="3">Muscle</tissue>
    </source>
</reference>
<dbReference type="InterPro" id="IPR011993">
    <property type="entry name" value="PH-like_dom_sf"/>
</dbReference>
<dbReference type="Gene3D" id="2.30.29.30">
    <property type="entry name" value="Pleckstrin-homology domain (PH domain)/Phosphotyrosine-binding domain (PTB)"/>
    <property type="match status" value="1"/>
</dbReference>
<dbReference type="InterPro" id="IPR039680">
    <property type="entry name" value="PLEKHB1/2"/>
</dbReference>
<evidence type="ECO:0000256" key="1">
    <source>
        <dbReference type="ARBA" id="ARBA00004370"/>
    </source>
</evidence>
<dbReference type="PANTHER" id="PTHR14309">
    <property type="entry name" value="EXPRESSED PROTEIN"/>
    <property type="match status" value="1"/>
</dbReference>
<evidence type="ECO:0000313" key="4">
    <source>
        <dbReference type="Proteomes" id="UP000250572"/>
    </source>
</evidence>
<dbReference type="FunFam" id="2.30.29.30:FF:000073">
    <property type="entry name" value="Pleckstrin homology domain-containing family B member 2"/>
    <property type="match status" value="1"/>
</dbReference>
<dbReference type="STRING" id="33528.ENSGAFP00000015015"/>
<evidence type="ECO:0000313" key="3">
    <source>
        <dbReference type="EMBL" id="PWA24354.1"/>
    </source>
</evidence>
<evidence type="ECO:0008006" key="5">
    <source>
        <dbReference type="Google" id="ProtNLM"/>
    </source>
</evidence>